<accession>A0A0E9WUY3</accession>
<dbReference type="EMBL" id="GBXM01015269">
    <property type="protein sequence ID" value="JAH93308.1"/>
    <property type="molecule type" value="Transcribed_RNA"/>
</dbReference>
<organism evidence="1">
    <name type="scientific">Anguilla anguilla</name>
    <name type="common">European freshwater eel</name>
    <name type="synonym">Muraena anguilla</name>
    <dbReference type="NCBI Taxonomy" id="7936"/>
    <lineage>
        <taxon>Eukaryota</taxon>
        <taxon>Metazoa</taxon>
        <taxon>Chordata</taxon>
        <taxon>Craniata</taxon>
        <taxon>Vertebrata</taxon>
        <taxon>Euteleostomi</taxon>
        <taxon>Actinopterygii</taxon>
        <taxon>Neopterygii</taxon>
        <taxon>Teleostei</taxon>
        <taxon>Anguilliformes</taxon>
        <taxon>Anguillidae</taxon>
        <taxon>Anguilla</taxon>
    </lineage>
</organism>
<evidence type="ECO:0000313" key="1">
    <source>
        <dbReference type="EMBL" id="JAH93308.1"/>
    </source>
</evidence>
<reference evidence="1" key="2">
    <citation type="journal article" date="2015" name="Fish Shellfish Immunol.">
        <title>Early steps in the European eel (Anguilla anguilla)-Vibrio vulnificus interaction in the gills: Role of the RtxA13 toxin.</title>
        <authorList>
            <person name="Callol A."/>
            <person name="Pajuelo D."/>
            <person name="Ebbesson L."/>
            <person name="Teles M."/>
            <person name="MacKenzie S."/>
            <person name="Amaro C."/>
        </authorList>
    </citation>
    <scope>NUCLEOTIDE SEQUENCE</scope>
</reference>
<sequence>MRHNEVYKTRSIYFRHYCASPLRHVKNRCKLADNTESCSSRKRHLVPQFLCLKGPEKELN</sequence>
<reference evidence="1" key="1">
    <citation type="submission" date="2014-11" db="EMBL/GenBank/DDBJ databases">
        <authorList>
            <person name="Amaro Gonzalez C."/>
        </authorList>
    </citation>
    <scope>NUCLEOTIDE SEQUENCE</scope>
</reference>
<name>A0A0E9WUY3_ANGAN</name>
<dbReference type="AlphaFoldDB" id="A0A0E9WUY3"/>
<protein>
    <submittedName>
        <fullName evidence="1">Uncharacterized protein</fullName>
    </submittedName>
</protein>
<proteinExistence type="predicted"/>